<organism evidence="2 3">
    <name type="scientific">Mycena metata</name>
    <dbReference type="NCBI Taxonomy" id="1033252"/>
    <lineage>
        <taxon>Eukaryota</taxon>
        <taxon>Fungi</taxon>
        <taxon>Dikarya</taxon>
        <taxon>Basidiomycota</taxon>
        <taxon>Agaricomycotina</taxon>
        <taxon>Agaricomycetes</taxon>
        <taxon>Agaricomycetidae</taxon>
        <taxon>Agaricales</taxon>
        <taxon>Marasmiineae</taxon>
        <taxon>Mycenaceae</taxon>
        <taxon>Mycena</taxon>
    </lineage>
</organism>
<dbReference type="EMBL" id="JARKIB010000016">
    <property type="protein sequence ID" value="KAJ7770541.1"/>
    <property type="molecule type" value="Genomic_DNA"/>
</dbReference>
<gene>
    <name evidence="2" type="ORF">B0H16DRAFT_215141</name>
</gene>
<sequence>MQLCLATASFTLKTVPYQYAVRDENEGPGAKASRPCYATSSVGLHRPSFGLAQAARYSARCFNITFRLPTRSVTWTPLPSIGGRRCGTWVWPGAPPVRMLSFKFKLIWCILTIIGTLLTLAGTFAFGSVVRRSWFPLYYSFGLILYQAPMCLGE</sequence>
<comment type="caution">
    <text evidence="2">The sequence shown here is derived from an EMBL/GenBank/DDBJ whole genome shotgun (WGS) entry which is preliminary data.</text>
</comment>
<dbReference type="Proteomes" id="UP001215598">
    <property type="component" value="Unassembled WGS sequence"/>
</dbReference>
<keyword evidence="1" id="KW-1133">Transmembrane helix</keyword>
<keyword evidence="1" id="KW-0472">Membrane</keyword>
<evidence type="ECO:0000313" key="2">
    <source>
        <dbReference type="EMBL" id="KAJ7770541.1"/>
    </source>
</evidence>
<evidence type="ECO:0000256" key="1">
    <source>
        <dbReference type="SAM" id="Phobius"/>
    </source>
</evidence>
<keyword evidence="3" id="KW-1185">Reference proteome</keyword>
<accession>A0AAD7JVX3</accession>
<name>A0AAD7JVX3_9AGAR</name>
<proteinExistence type="predicted"/>
<dbReference type="AlphaFoldDB" id="A0AAD7JVX3"/>
<feature type="transmembrane region" description="Helical" evidence="1">
    <location>
        <begin position="106"/>
        <end position="127"/>
    </location>
</feature>
<evidence type="ECO:0000313" key="3">
    <source>
        <dbReference type="Proteomes" id="UP001215598"/>
    </source>
</evidence>
<protein>
    <submittedName>
        <fullName evidence="2">Uncharacterized protein</fullName>
    </submittedName>
</protein>
<keyword evidence="1" id="KW-0812">Transmembrane</keyword>
<reference evidence="2" key="1">
    <citation type="submission" date="2023-03" db="EMBL/GenBank/DDBJ databases">
        <title>Massive genome expansion in bonnet fungi (Mycena s.s.) driven by repeated elements and novel gene families across ecological guilds.</title>
        <authorList>
            <consortium name="Lawrence Berkeley National Laboratory"/>
            <person name="Harder C.B."/>
            <person name="Miyauchi S."/>
            <person name="Viragh M."/>
            <person name="Kuo A."/>
            <person name="Thoen E."/>
            <person name="Andreopoulos B."/>
            <person name="Lu D."/>
            <person name="Skrede I."/>
            <person name="Drula E."/>
            <person name="Henrissat B."/>
            <person name="Morin E."/>
            <person name="Kohler A."/>
            <person name="Barry K."/>
            <person name="LaButti K."/>
            <person name="Morin E."/>
            <person name="Salamov A."/>
            <person name="Lipzen A."/>
            <person name="Mereny Z."/>
            <person name="Hegedus B."/>
            <person name="Baldrian P."/>
            <person name="Stursova M."/>
            <person name="Weitz H."/>
            <person name="Taylor A."/>
            <person name="Grigoriev I.V."/>
            <person name="Nagy L.G."/>
            <person name="Martin F."/>
            <person name="Kauserud H."/>
        </authorList>
    </citation>
    <scope>NUCLEOTIDE SEQUENCE</scope>
    <source>
        <strain evidence="2">CBHHK182m</strain>
    </source>
</reference>